<dbReference type="GO" id="GO:0009523">
    <property type="term" value="C:photosystem II"/>
    <property type="evidence" value="ECO:0007669"/>
    <property type="project" value="UniProtKB-KW"/>
</dbReference>
<feature type="domain" description="Photosynthesis system II assembly factor Ycf48/Hcf136-like" evidence="4">
    <location>
        <begin position="159"/>
        <end position="299"/>
    </location>
</feature>
<feature type="domain" description="Photosynthesis system II assembly factor Ycf48/Hcf136-like" evidence="4">
    <location>
        <begin position="77"/>
        <end position="144"/>
    </location>
</feature>
<dbReference type="SUPFAM" id="SSF110296">
    <property type="entry name" value="Oligoxyloglucan reducing end-specific cellobiohydrolase"/>
    <property type="match status" value="1"/>
</dbReference>
<feature type="chain" id="PRO_5017930369" evidence="3">
    <location>
        <begin position="31"/>
        <end position="356"/>
    </location>
</feature>
<evidence type="ECO:0000256" key="2">
    <source>
        <dbReference type="ARBA" id="ARBA00023276"/>
    </source>
</evidence>
<sequence length="356" mass="36916">MKTTRQHAPVSGARGLLSVLCLLLAGAAVAAPVGSPLQRPALPAVQAERSYMLGIAQAGERLVAVGERGIIVLSNDKGAHWRQVQTPVSVTLTGVRFADQNRGYAVGHGGSVLITADGGETWALSLDGDRAAQIILAAAQARGDARSIAAAKRLVAEGADKPLLDVLVRDAQHVFVVGGYGLALYTADGGQSWNAWLSPDDNPGGMHLNAIRGDGDRILIVGEQGLVLLSDNGGSTFRTLEPPYSGSFFTAELLANDGLMVAGLRGNTLRSDDAGSTWTSLQSPVEASITASAIQPDGQILLANQAGMLLREQGGRLIPVNKQPLPPVNNLLPTTSAGIYVLSDQGVSSLTVGDKQ</sequence>
<evidence type="ECO:0000313" key="5">
    <source>
        <dbReference type="EMBL" id="RMQ49521.1"/>
    </source>
</evidence>
<evidence type="ECO:0000256" key="1">
    <source>
        <dbReference type="ARBA" id="ARBA00022531"/>
    </source>
</evidence>
<dbReference type="InterPro" id="IPR028203">
    <property type="entry name" value="PSII_CF48-like_dom"/>
</dbReference>
<keyword evidence="2" id="KW-0604">Photosystem II</keyword>
<evidence type="ECO:0000256" key="3">
    <source>
        <dbReference type="SAM" id="SignalP"/>
    </source>
</evidence>
<keyword evidence="3" id="KW-0732">Signal</keyword>
<dbReference type="Gene3D" id="2.130.10.10">
    <property type="entry name" value="YVTN repeat-like/Quinoprotein amine dehydrogenase"/>
    <property type="match status" value="2"/>
</dbReference>
<protein>
    <submittedName>
        <fullName evidence="5">BNR domain-containing protein</fullName>
    </submittedName>
</protein>
<dbReference type="Proteomes" id="UP000277236">
    <property type="component" value="Unassembled WGS sequence"/>
</dbReference>
<dbReference type="PANTHER" id="PTHR47199">
    <property type="entry name" value="PHOTOSYSTEM II STABILITY/ASSEMBLY FACTOR HCF136, CHLOROPLASTIC"/>
    <property type="match status" value="1"/>
</dbReference>
<comment type="caution">
    <text evidence="5">The sequence shown here is derived from an EMBL/GenBank/DDBJ whole genome shotgun (WGS) entry which is preliminary data.</text>
</comment>
<dbReference type="GO" id="GO:0015979">
    <property type="term" value="P:photosynthesis"/>
    <property type="evidence" value="ECO:0007669"/>
    <property type="project" value="UniProtKB-KW"/>
</dbReference>
<dbReference type="AlphaFoldDB" id="A0A3M4M8N3"/>
<reference evidence="5 6" key="1">
    <citation type="submission" date="2018-08" db="EMBL/GenBank/DDBJ databases">
        <title>Recombination of ecologically and evolutionarily significant loci maintains genetic cohesion in the Pseudomonas syringae species complex.</title>
        <authorList>
            <person name="Dillon M."/>
            <person name="Thakur S."/>
            <person name="Almeida R.N.D."/>
            <person name="Weir B.S."/>
            <person name="Guttman D.S."/>
        </authorList>
    </citation>
    <scope>NUCLEOTIDE SEQUENCE [LARGE SCALE GENOMIC DNA]</scope>
    <source>
        <strain evidence="5 6">ICMP 3353</strain>
    </source>
</reference>
<name>A0A3M4M8N3_PSECI</name>
<dbReference type="OrthoDB" id="9813892at2"/>
<feature type="signal peptide" evidence="3">
    <location>
        <begin position="1"/>
        <end position="30"/>
    </location>
</feature>
<evidence type="ECO:0000313" key="6">
    <source>
        <dbReference type="Proteomes" id="UP000277236"/>
    </source>
</evidence>
<dbReference type="PANTHER" id="PTHR47199:SF2">
    <property type="entry name" value="PHOTOSYSTEM II STABILITY_ASSEMBLY FACTOR HCF136, CHLOROPLASTIC"/>
    <property type="match status" value="1"/>
</dbReference>
<dbReference type="RefSeq" id="WP_122314622.1">
    <property type="nucleotide sequence ID" value="NZ_RBRE01000016.1"/>
</dbReference>
<dbReference type="EMBL" id="RBRE01000016">
    <property type="protein sequence ID" value="RMQ49521.1"/>
    <property type="molecule type" value="Genomic_DNA"/>
</dbReference>
<dbReference type="Pfam" id="PF14870">
    <property type="entry name" value="PSII_BNR"/>
    <property type="match status" value="2"/>
</dbReference>
<evidence type="ECO:0000259" key="4">
    <source>
        <dbReference type="Pfam" id="PF14870"/>
    </source>
</evidence>
<organism evidence="5 6">
    <name type="scientific">Pseudomonas cichorii</name>
    <dbReference type="NCBI Taxonomy" id="36746"/>
    <lineage>
        <taxon>Bacteria</taxon>
        <taxon>Pseudomonadati</taxon>
        <taxon>Pseudomonadota</taxon>
        <taxon>Gammaproteobacteria</taxon>
        <taxon>Pseudomonadales</taxon>
        <taxon>Pseudomonadaceae</taxon>
        <taxon>Pseudomonas</taxon>
    </lineage>
</organism>
<gene>
    <name evidence="5" type="ORF">ALQ04_03404</name>
</gene>
<dbReference type="InterPro" id="IPR015943">
    <property type="entry name" value="WD40/YVTN_repeat-like_dom_sf"/>
</dbReference>
<keyword evidence="1" id="KW-0602">Photosynthesis</keyword>
<accession>A0A3M4M8N3</accession>
<proteinExistence type="predicted"/>